<evidence type="ECO:0000256" key="1">
    <source>
        <dbReference type="SAM" id="Phobius"/>
    </source>
</evidence>
<name>A0A9D1TMW4_9SPIO</name>
<protein>
    <submittedName>
        <fullName evidence="2">ABC transporter permease</fullName>
    </submittedName>
</protein>
<dbReference type="Proteomes" id="UP000823936">
    <property type="component" value="Unassembled WGS sequence"/>
</dbReference>
<accession>A0A9D1TMW4</accession>
<reference evidence="2" key="2">
    <citation type="submission" date="2021-04" db="EMBL/GenBank/DDBJ databases">
        <authorList>
            <person name="Gilroy R."/>
        </authorList>
    </citation>
    <scope>NUCLEOTIDE SEQUENCE</scope>
    <source>
        <strain evidence="2">Gambia11-129</strain>
    </source>
</reference>
<sequence>MKADMDILIIGFFIYSVLGYISEVIYCSIGQRKLVNRGFLYGPYCPIYGFGALVVIIFLEPLKEYWYLVFILGLILTSIIEYVTSYLLEKIFSLKLWDYSKRKVNINGRVCLRNSLLFGIMGMAGVYLLDPVFLPFLRSLDDNLKHVLASIIELVMVIDATASVIHLKSFQKSIVILKKKADEVTRETRDEIRETLSGEFDRMKEFYSRNASHFLFANPGLTSRSKEYKEAIEAYKAYIEKRKQIKTDYKRKMKENREDFLSKV</sequence>
<evidence type="ECO:0000313" key="3">
    <source>
        <dbReference type="Proteomes" id="UP000823936"/>
    </source>
</evidence>
<dbReference type="Pfam" id="PF06541">
    <property type="entry name" value="ABC_trans_CmpB"/>
    <property type="match status" value="1"/>
</dbReference>
<dbReference type="EMBL" id="DXHU01000005">
    <property type="protein sequence ID" value="HIV98311.1"/>
    <property type="molecule type" value="Genomic_DNA"/>
</dbReference>
<dbReference type="InterPro" id="IPR010540">
    <property type="entry name" value="CmpB_TMEM229"/>
</dbReference>
<reference evidence="2" key="1">
    <citation type="journal article" date="2021" name="PeerJ">
        <title>Extensive microbial diversity within the chicken gut microbiome revealed by metagenomics and culture.</title>
        <authorList>
            <person name="Gilroy R."/>
            <person name="Ravi A."/>
            <person name="Getino M."/>
            <person name="Pursley I."/>
            <person name="Horton D.L."/>
            <person name="Alikhan N.F."/>
            <person name="Baker D."/>
            <person name="Gharbi K."/>
            <person name="Hall N."/>
            <person name="Watson M."/>
            <person name="Adriaenssens E.M."/>
            <person name="Foster-Nyarko E."/>
            <person name="Jarju S."/>
            <person name="Secka A."/>
            <person name="Antonio M."/>
            <person name="Oren A."/>
            <person name="Chaudhuri R.R."/>
            <person name="La Ragione R."/>
            <person name="Hildebrand F."/>
            <person name="Pallen M.J."/>
        </authorList>
    </citation>
    <scope>NUCLEOTIDE SEQUENCE</scope>
    <source>
        <strain evidence="2">Gambia11-129</strain>
    </source>
</reference>
<feature type="transmembrane region" description="Helical" evidence="1">
    <location>
        <begin position="149"/>
        <end position="170"/>
    </location>
</feature>
<feature type="transmembrane region" description="Helical" evidence="1">
    <location>
        <begin position="110"/>
        <end position="129"/>
    </location>
</feature>
<evidence type="ECO:0000313" key="2">
    <source>
        <dbReference type="EMBL" id="HIV98311.1"/>
    </source>
</evidence>
<comment type="caution">
    <text evidence="2">The sequence shown here is derived from an EMBL/GenBank/DDBJ whole genome shotgun (WGS) entry which is preliminary data.</text>
</comment>
<keyword evidence="1" id="KW-0472">Membrane</keyword>
<feature type="transmembrane region" description="Helical" evidence="1">
    <location>
        <begin position="38"/>
        <end position="59"/>
    </location>
</feature>
<feature type="transmembrane region" description="Helical" evidence="1">
    <location>
        <begin position="6"/>
        <end position="26"/>
    </location>
</feature>
<dbReference type="AlphaFoldDB" id="A0A9D1TMW4"/>
<keyword evidence="1" id="KW-1133">Transmembrane helix</keyword>
<gene>
    <name evidence="2" type="ORF">IAB12_00845</name>
</gene>
<feature type="transmembrane region" description="Helical" evidence="1">
    <location>
        <begin position="65"/>
        <end position="89"/>
    </location>
</feature>
<keyword evidence="1" id="KW-0812">Transmembrane</keyword>
<organism evidence="2 3">
    <name type="scientific">Candidatus Ornithospirochaeta avicola</name>
    <dbReference type="NCBI Taxonomy" id="2840896"/>
    <lineage>
        <taxon>Bacteria</taxon>
        <taxon>Pseudomonadati</taxon>
        <taxon>Spirochaetota</taxon>
        <taxon>Spirochaetia</taxon>
        <taxon>Spirochaetales</taxon>
        <taxon>Spirochaetaceae</taxon>
        <taxon>Spirochaetaceae incertae sedis</taxon>
        <taxon>Candidatus Ornithospirochaeta</taxon>
    </lineage>
</organism>
<proteinExistence type="predicted"/>